<comment type="similarity">
    <text evidence="2 7">Belongs to the zinc-containing alcohol dehydrogenase family.</text>
</comment>
<dbReference type="PANTHER" id="PTHR42940">
    <property type="entry name" value="ALCOHOL DEHYDROGENASE 1-RELATED"/>
    <property type="match status" value="1"/>
</dbReference>
<dbReference type="InterPro" id="IPR036291">
    <property type="entry name" value="NAD(P)-bd_dom_sf"/>
</dbReference>
<dbReference type="GO" id="GO:0008270">
    <property type="term" value="F:zinc ion binding"/>
    <property type="evidence" value="ECO:0007669"/>
    <property type="project" value="InterPro"/>
</dbReference>
<evidence type="ECO:0000256" key="4">
    <source>
        <dbReference type="ARBA" id="ARBA00022833"/>
    </source>
</evidence>
<dbReference type="Pfam" id="PF00107">
    <property type="entry name" value="ADH_zinc_N"/>
    <property type="match status" value="1"/>
</dbReference>
<dbReference type="FunFam" id="3.40.50.720:FF:000039">
    <property type="entry name" value="Alcohol dehydrogenase AdhP"/>
    <property type="match status" value="1"/>
</dbReference>
<keyword evidence="3 7" id="KW-0479">Metal-binding</keyword>
<dbReference type="InterPro" id="IPR011032">
    <property type="entry name" value="GroES-like_sf"/>
</dbReference>
<evidence type="ECO:0000256" key="2">
    <source>
        <dbReference type="ARBA" id="ARBA00008072"/>
    </source>
</evidence>
<dbReference type="PANTHER" id="PTHR42940:SF7">
    <property type="entry name" value="ALCOHOL DEHYDROGENASE-LIKE N-TERMINAL DOMAIN-CONTAINING PROTEIN"/>
    <property type="match status" value="1"/>
</dbReference>
<comment type="cofactor">
    <cofactor evidence="1 7">
        <name>Zn(2+)</name>
        <dbReference type="ChEBI" id="CHEBI:29105"/>
    </cofactor>
</comment>
<dbReference type="InterPro" id="IPR013149">
    <property type="entry name" value="ADH-like_C"/>
</dbReference>
<evidence type="ECO:0000259" key="8">
    <source>
        <dbReference type="SMART" id="SM00829"/>
    </source>
</evidence>
<dbReference type="InterPro" id="IPR020843">
    <property type="entry name" value="ER"/>
</dbReference>
<dbReference type="PROSITE" id="PS00059">
    <property type="entry name" value="ADH_ZINC"/>
    <property type="match status" value="1"/>
</dbReference>
<organism evidence="9 10">
    <name type="scientific">[Emmonsia] crescens</name>
    <dbReference type="NCBI Taxonomy" id="73230"/>
    <lineage>
        <taxon>Eukaryota</taxon>
        <taxon>Fungi</taxon>
        <taxon>Dikarya</taxon>
        <taxon>Ascomycota</taxon>
        <taxon>Pezizomycotina</taxon>
        <taxon>Eurotiomycetes</taxon>
        <taxon>Eurotiomycetidae</taxon>
        <taxon>Onygenales</taxon>
        <taxon>Ajellomycetaceae</taxon>
        <taxon>Emergomyces</taxon>
    </lineage>
</organism>
<evidence type="ECO:0000256" key="6">
    <source>
        <dbReference type="ARBA" id="ARBA00023027"/>
    </source>
</evidence>
<keyword evidence="5" id="KW-0560">Oxidoreductase</keyword>
<dbReference type="Pfam" id="PF08240">
    <property type="entry name" value="ADH_N"/>
    <property type="match status" value="1"/>
</dbReference>
<dbReference type="Proteomes" id="UP000034164">
    <property type="component" value="Unassembled WGS sequence"/>
</dbReference>
<accession>A0A0G2HV84</accession>
<dbReference type="SUPFAM" id="SSF51735">
    <property type="entry name" value="NAD(P)-binding Rossmann-fold domains"/>
    <property type="match status" value="1"/>
</dbReference>
<dbReference type="CDD" id="cd08296">
    <property type="entry name" value="CAD_like"/>
    <property type="match status" value="1"/>
</dbReference>
<evidence type="ECO:0000313" key="10">
    <source>
        <dbReference type="Proteomes" id="UP000034164"/>
    </source>
</evidence>
<dbReference type="InterPro" id="IPR013154">
    <property type="entry name" value="ADH-like_N"/>
</dbReference>
<name>A0A0G2HV84_9EURO</name>
<evidence type="ECO:0000313" key="9">
    <source>
        <dbReference type="EMBL" id="KKZ61680.1"/>
    </source>
</evidence>
<dbReference type="GO" id="GO:0004022">
    <property type="term" value="F:alcohol dehydrogenase (NAD+) activity"/>
    <property type="evidence" value="ECO:0007669"/>
    <property type="project" value="TreeGrafter"/>
</dbReference>
<feature type="domain" description="Enoyl reductase (ER)" evidence="8">
    <location>
        <begin position="18"/>
        <end position="338"/>
    </location>
</feature>
<dbReference type="InterPro" id="IPR002328">
    <property type="entry name" value="ADH_Zn_CS"/>
</dbReference>
<reference evidence="10" key="1">
    <citation type="journal article" date="2015" name="PLoS Genet.">
        <title>The dynamic genome and transcriptome of the human fungal pathogen Blastomyces and close relative Emmonsia.</title>
        <authorList>
            <person name="Munoz J.F."/>
            <person name="Gauthier G.M."/>
            <person name="Desjardins C.A."/>
            <person name="Gallo J.E."/>
            <person name="Holder J."/>
            <person name="Sullivan T.D."/>
            <person name="Marty A.J."/>
            <person name="Carmen J.C."/>
            <person name="Chen Z."/>
            <person name="Ding L."/>
            <person name="Gujja S."/>
            <person name="Magrini V."/>
            <person name="Misas E."/>
            <person name="Mitreva M."/>
            <person name="Priest M."/>
            <person name="Saif S."/>
            <person name="Whiston E.A."/>
            <person name="Young S."/>
            <person name="Zeng Q."/>
            <person name="Goldman W.E."/>
            <person name="Mardis E.R."/>
            <person name="Taylor J.W."/>
            <person name="McEwen J.G."/>
            <person name="Clay O.K."/>
            <person name="Klein B.S."/>
            <person name="Cuomo C.A."/>
        </authorList>
    </citation>
    <scope>NUCLEOTIDE SEQUENCE [LARGE SCALE GENOMIC DNA]</scope>
    <source>
        <strain evidence="10">UAMH 3008</strain>
    </source>
</reference>
<evidence type="ECO:0000256" key="7">
    <source>
        <dbReference type="RuleBase" id="RU361277"/>
    </source>
</evidence>
<dbReference type="EMBL" id="LCZI01001250">
    <property type="protein sequence ID" value="KKZ61680.1"/>
    <property type="molecule type" value="Genomic_DNA"/>
</dbReference>
<dbReference type="GO" id="GO:0005737">
    <property type="term" value="C:cytoplasm"/>
    <property type="evidence" value="ECO:0007669"/>
    <property type="project" value="TreeGrafter"/>
</dbReference>
<keyword evidence="6" id="KW-0520">NAD</keyword>
<dbReference type="SUPFAM" id="SSF50129">
    <property type="entry name" value="GroES-like"/>
    <property type="match status" value="1"/>
</dbReference>
<gene>
    <name evidence="9" type="ORF">EMCG_03789</name>
</gene>
<evidence type="ECO:0000256" key="5">
    <source>
        <dbReference type="ARBA" id="ARBA00023002"/>
    </source>
</evidence>
<dbReference type="Gene3D" id="3.40.50.720">
    <property type="entry name" value="NAD(P)-binding Rossmann-like Domain"/>
    <property type="match status" value="1"/>
</dbReference>
<protein>
    <recommendedName>
        <fullName evidence="8">Enoyl reductase (ER) domain-containing protein</fullName>
    </recommendedName>
</protein>
<dbReference type="SMART" id="SM00829">
    <property type="entry name" value="PKS_ER"/>
    <property type="match status" value="1"/>
</dbReference>
<dbReference type="OrthoDB" id="1560166at2759"/>
<comment type="caution">
    <text evidence="9">The sequence shown here is derived from an EMBL/GenBank/DDBJ whole genome shotgun (WGS) entry which is preliminary data.</text>
</comment>
<proteinExistence type="inferred from homology"/>
<keyword evidence="4 7" id="KW-0862">Zinc</keyword>
<evidence type="ECO:0000256" key="3">
    <source>
        <dbReference type="ARBA" id="ARBA00022723"/>
    </source>
</evidence>
<dbReference type="VEuPathDB" id="FungiDB:EMCG_03789"/>
<dbReference type="Gene3D" id="3.90.180.10">
    <property type="entry name" value="Medium-chain alcohol dehydrogenases, catalytic domain"/>
    <property type="match status" value="1"/>
</dbReference>
<dbReference type="AlphaFoldDB" id="A0A0G2HV84"/>
<evidence type="ECO:0000256" key="1">
    <source>
        <dbReference type="ARBA" id="ARBA00001947"/>
    </source>
</evidence>
<sequence>MEPDFPLSYKVAQFNAKGEELSIRTIPLEYPKHGEILVKVLACGVCHSDVLVRDGVAGNSFPIIPGHEIVGNVHAVGPGVKNFKIGERVGGPWHGGHDGVCKECNRGDFQLCDNEEINGVTRSGGYAEYCILRVEAVARLPNDMDPAEIAPLLCAGMTTFNGIRKMEVTTGDLIAIHGLGGLGHLAVQFASRMGYKVAVISSKSEKEKFARELGAHHFIDSSKCDIPTALQELGGAALTILSAPIPKYVQPLMRGLAPRGRLLVLSPIGEFTVDSALMIRRALSVSGWSTGHALDAEEVIDFARTHGVKCMIQKYKLDDVNKAMDDLVHARVRFRPVLVMD</sequence>